<proteinExistence type="predicted"/>
<dbReference type="RefSeq" id="WP_290316810.1">
    <property type="nucleotide sequence ID" value="NZ_JAUFPN010000127.1"/>
</dbReference>
<dbReference type="Proteomes" id="UP001529369">
    <property type="component" value="Unassembled WGS sequence"/>
</dbReference>
<name>A0ABT8A5L4_9PROT</name>
<evidence type="ECO:0000313" key="2">
    <source>
        <dbReference type="EMBL" id="MDN3564994.1"/>
    </source>
</evidence>
<keyword evidence="1" id="KW-1133">Transmembrane helix</keyword>
<accession>A0ABT8A5L4</accession>
<evidence type="ECO:0000313" key="3">
    <source>
        <dbReference type="Proteomes" id="UP001529369"/>
    </source>
</evidence>
<dbReference type="EMBL" id="JAUFPN010000127">
    <property type="protein sequence ID" value="MDN3564994.1"/>
    <property type="molecule type" value="Genomic_DNA"/>
</dbReference>
<feature type="transmembrane region" description="Helical" evidence="1">
    <location>
        <begin position="103"/>
        <end position="122"/>
    </location>
</feature>
<feature type="transmembrane region" description="Helical" evidence="1">
    <location>
        <begin position="229"/>
        <end position="251"/>
    </location>
</feature>
<feature type="transmembrane region" description="Helical" evidence="1">
    <location>
        <begin position="162"/>
        <end position="181"/>
    </location>
</feature>
<feature type="transmembrane region" description="Helical" evidence="1">
    <location>
        <begin position="393"/>
        <end position="415"/>
    </location>
</feature>
<feature type="transmembrane region" description="Helical" evidence="1">
    <location>
        <begin position="187"/>
        <end position="209"/>
    </location>
</feature>
<gene>
    <name evidence="2" type="primary">pelG</name>
    <name evidence="2" type="ORF">QWZ14_11545</name>
</gene>
<comment type="caution">
    <text evidence="2">The sequence shown here is derived from an EMBL/GenBank/DDBJ whole genome shotgun (WGS) entry which is preliminary data.</text>
</comment>
<feature type="transmembrane region" description="Helical" evidence="1">
    <location>
        <begin position="134"/>
        <end position="155"/>
    </location>
</feature>
<feature type="transmembrane region" description="Helical" evidence="1">
    <location>
        <begin position="21"/>
        <end position="45"/>
    </location>
</feature>
<feature type="transmembrane region" description="Helical" evidence="1">
    <location>
        <begin position="421"/>
        <end position="439"/>
    </location>
</feature>
<sequence length="459" mass="49117">MAGVGFALRRLAQQDTLTAGVRAYAHAAVISSGPWLLTILALGGVDLIGRGLLEPEALRRFSLVVIYNFAFSLVTTGPIVMVVTRRLADMIHAREAAEAPGMFLGGLAVVLALQSAIGLAFYGFAVDMRLAERVLAVVGFQLVGGIWLAAAFLSALKSYGTVSASFALGMGCGFLGAALLAPAHGVLGMLFGFTAGLLVLFFALAARILAEYPGPALRPFAFLGEVRRYWEFALVGLLYNAAIWVDKWIMWLGPGQLTTAGAMPSNPAYDGAMFLAYLTIVPAMAVFLLAVETRFFERYLRFYRAIEAHATFAEIAENHRGILRELGEGLRNLAVLQGVVCYLAMLVAPGLVGMAQGGVEMVSIFRFGALGAMFHLLLLAVMVVVAYFDVRRLLLSIAAVFLVLNAGLTLGALQLGLGYSGYGYCAAALLTLVYAYSMTASHILRLPYMTFVGNNRGLR</sequence>
<feature type="transmembrane region" description="Helical" evidence="1">
    <location>
        <begin position="333"/>
        <end position="352"/>
    </location>
</feature>
<feature type="transmembrane region" description="Helical" evidence="1">
    <location>
        <begin position="271"/>
        <end position="291"/>
    </location>
</feature>
<evidence type="ECO:0000256" key="1">
    <source>
        <dbReference type="SAM" id="Phobius"/>
    </source>
</evidence>
<dbReference type="InterPro" id="IPR031617">
    <property type="entry name" value="PelG"/>
</dbReference>
<feature type="transmembrane region" description="Helical" evidence="1">
    <location>
        <begin position="364"/>
        <end position="388"/>
    </location>
</feature>
<dbReference type="Pfam" id="PF16933">
    <property type="entry name" value="PelG"/>
    <property type="match status" value="1"/>
</dbReference>
<organism evidence="2 3">
    <name type="scientific">Paeniroseomonas aquatica</name>
    <dbReference type="NCBI Taxonomy" id="373043"/>
    <lineage>
        <taxon>Bacteria</taxon>
        <taxon>Pseudomonadati</taxon>
        <taxon>Pseudomonadota</taxon>
        <taxon>Alphaproteobacteria</taxon>
        <taxon>Acetobacterales</taxon>
        <taxon>Acetobacteraceae</taxon>
        <taxon>Paeniroseomonas</taxon>
    </lineage>
</organism>
<reference evidence="3" key="1">
    <citation type="journal article" date="2019" name="Int. J. Syst. Evol. Microbiol.">
        <title>The Global Catalogue of Microorganisms (GCM) 10K type strain sequencing project: providing services to taxonomists for standard genome sequencing and annotation.</title>
        <authorList>
            <consortium name="The Broad Institute Genomics Platform"/>
            <consortium name="The Broad Institute Genome Sequencing Center for Infectious Disease"/>
            <person name="Wu L."/>
            <person name="Ma J."/>
        </authorList>
    </citation>
    <scope>NUCLEOTIDE SEQUENCE [LARGE SCALE GENOMIC DNA]</scope>
    <source>
        <strain evidence="3">CECT 7131</strain>
    </source>
</reference>
<protein>
    <submittedName>
        <fullName evidence="2">Exopolysaccharide Pel transporter PelG</fullName>
    </submittedName>
</protein>
<feature type="transmembrane region" description="Helical" evidence="1">
    <location>
        <begin position="65"/>
        <end position="83"/>
    </location>
</feature>
<keyword evidence="1" id="KW-0812">Transmembrane</keyword>
<keyword evidence="1" id="KW-0472">Membrane</keyword>
<keyword evidence="3" id="KW-1185">Reference proteome</keyword>